<dbReference type="CDD" id="cd09281">
    <property type="entry name" value="UPF0066"/>
    <property type="match status" value="1"/>
</dbReference>
<keyword evidence="1" id="KW-0949">S-adenosyl-L-methionine</keyword>
<dbReference type="PANTHER" id="PTHR12818">
    <property type="entry name" value="TRNA (ADENINE(37)-N6)-METHYLTRANSFERASE"/>
    <property type="match status" value="1"/>
</dbReference>
<dbReference type="PROSITE" id="PS51668">
    <property type="entry name" value="TSAA_2"/>
    <property type="match status" value="1"/>
</dbReference>
<proteinExistence type="inferred from homology"/>
<dbReference type="AlphaFoldDB" id="Q0W396"/>
<keyword evidence="5" id="KW-1185">Reference proteome</keyword>
<feature type="domain" description="TsaA-like" evidence="3">
    <location>
        <begin position="12"/>
        <end position="141"/>
    </location>
</feature>
<dbReference type="PATRIC" id="fig|351160.9.peg.1136"/>
<evidence type="ECO:0000256" key="2">
    <source>
        <dbReference type="ARBA" id="ARBA00033753"/>
    </source>
</evidence>
<dbReference type="InterPro" id="IPR036413">
    <property type="entry name" value="YaeB-like_sf"/>
</dbReference>
<evidence type="ECO:0000313" key="4">
    <source>
        <dbReference type="EMBL" id="CAJ37147.1"/>
    </source>
</evidence>
<dbReference type="PANTHER" id="PTHR12818:SF0">
    <property type="entry name" value="TRNA (ADENINE(37)-N6)-METHYLTRANSFERASE"/>
    <property type="match status" value="1"/>
</dbReference>
<dbReference type="InterPro" id="IPR036414">
    <property type="entry name" value="YaeB_N_sf"/>
</dbReference>
<accession>Q0W396</accession>
<dbReference type="InterPro" id="IPR023370">
    <property type="entry name" value="TrmO-like_N"/>
</dbReference>
<sequence>MSYPFSMDRMTLTPIGYINNDAGQDTHSDEFRHMRSEIVIDEEYADGLMDIEQNELITVIFYFDRSTGYRLRLHPRGDESRPITGVFNTRSQFRPNPIGVTVVKLIERKGNTLAVEGLDALDGTPVLDIKPFVRTFDEGVIVDDPRQDRALRAH</sequence>
<protein>
    <recommendedName>
        <fullName evidence="3">TsaA-like domain-containing protein</fullName>
    </recommendedName>
</protein>
<comment type="similarity">
    <text evidence="2">Belongs to the tRNA methyltransferase O family.</text>
</comment>
<dbReference type="Gene3D" id="2.40.30.70">
    <property type="entry name" value="YaeB-like"/>
    <property type="match status" value="1"/>
</dbReference>
<dbReference type="Pfam" id="PF01980">
    <property type="entry name" value="TrmO_N"/>
    <property type="match status" value="1"/>
</dbReference>
<name>Q0W396_METAR</name>
<dbReference type="InterPro" id="IPR040372">
    <property type="entry name" value="YaeB-like"/>
</dbReference>
<dbReference type="STRING" id="351160.RCIX1987"/>
<evidence type="ECO:0000256" key="1">
    <source>
        <dbReference type="ARBA" id="ARBA00022691"/>
    </source>
</evidence>
<reference evidence="4 5" key="1">
    <citation type="journal article" date="2006" name="Science">
        <title>Genome of rice cluster I archaea -- the key methane producers in the rice rhizosphere.</title>
        <authorList>
            <person name="Erkel C."/>
            <person name="Kube M."/>
            <person name="Reinhardt R."/>
            <person name="Liesack W."/>
        </authorList>
    </citation>
    <scope>NUCLEOTIDE SEQUENCE [LARGE SCALE GENOMIC DNA]</scope>
    <source>
        <strain evidence="5">DSM 22066 / NBRC 105507 / MRE50</strain>
    </source>
</reference>
<evidence type="ECO:0000259" key="3">
    <source>
        <dbReference type="PROSITE" id="PS51668"/>
    </source>
</evidence>
<evidence type="ECO:0000313" key="5">
    <source>
        <dbReference type="Proteomes" id="UP000000663"/>
    </source>
</evidence>
<dbReference type="Proteomes" id="UP000000663">
    <property type="component" value="Chromosome"/>
</dbReference>
<dbReference type="NCBIfam" id="TIGR00104">
    <property type="entry name" value="tRNA_TsaA"/>
    <property type="match status" value="1"/>
</dbReference>
<dbReference type="SUPFAM" id="SSF118196">
    <property type="entry name" value="YaeB-like"/>
    <property type="match status" value="1"/>
</dbReference>
<dbReference type="EMBL" id="AM114193">
    <property type="protein sequence ID" value="CAJ37147.1"/>
    <property type="molecule type" value="Genomic_DNA"/>
</dbReference>
<organism evidence="4 5">
    <name type="scientific">Methanocella arvoryzae (strain DSM 22066 / NBRC 105507 / MRE50)</name>
    <dbReference type="NCBI Taxonomy" id="351160"/>
    <lineage>
        <taxon>Archaea</taxon>
        <taxon>Methanobacteriati</taxon>
        <taxon>Methanobacteriota</taxon>
        <taxon>Stenosarchaea group</taxon>
        <taxon>Methanomicrobia</taxon>
        <taxon>Methanocellales</taxon>
        <taxon>Methanocellaceae</taxon>
        <taxon>Methanocella</taxon>
    </lineage>
</organism>
<dbReference type="eggNOG" id="arCOG00761">
    <property type="taxonomic scope" value="Archaea"/>
</dbReference>
<dbReference type="KEGG" id="rci:RCIX1987"/>
<gene>
    <name evidence="4" type="ORF">RCIX1987</name>
</gene>